<dbReference type="AlphaFoldDB" id="A0A382ZU40"/>
<dbReference type="SUPFAM" id="SSF53383">
    <property type="entry name" value="PLP-dependent transferases"/>
    <property type="match status" value="1"/>
</dbReference>
<name>A0A382ZU40_9ZZZZ</name>
<proteinExistence type="predicted"/>
<evidence type="ECO:0000256" key="2">
    <source>
        <dbReference type="ARBA" id="ARBA00022898"/>
    </source>
</evidence>
<feature type="non-terminal residue" evidence="3">
    <location>
        <position position="189"/>
    </location>
</feature>
<dbReference type="InterPro" id="IPR018319">
    <property type="entry name" value="SelA-like"/>
</dbReference>
<keyword evidence="2" id="KW-0663">Pyridoxal phosphate</keyword>
<evidence type="ECO:0008006" key="4">
    <source>
        <dbReference type="Google" id="ProtNLM"/>
    </source>
</evidence>
<organism evidence="3">
    <name type="scientific">marine metagenome</name>
    <dbReference type="NCBI Taxonomy" id="408172"/>
    <lineage>
        <taxon>unclassified sequences</taxon>
        <taxon>metagenomes</taxon>
        <taxon>ecological metagenomes</taxon>
    </lineage>
</organism>
<dbReference type="PANTHER" id="PTHR32328">
    <property type="entry name" value="L-SERYL-TRNA(SEC) SELENIUM TRANSFERASE"/>
    <property type="match status" value="1"/>
</dbReference>
<dbReference type="EMBL" id="UINC01186650">
    <property type="protein sequence ID" value="SVD98961.1"/>
    <property type="molecule type" value="Genomic_DNA"/>
</dbReference>
<dbReference type="InterPro" id="IPR015421">
    <property type="entry name" value="PyrdxlP-dep_Trfase_major"/>
</dbReference>
<dbReference type="Gene3D" id="3.40.640.10">
    <property type="entry name" value="Type I PLP-dependent aspartate aminotransferase-like (Major domain)"/>
    <property type="match status" value="1"/>
</dbReference>
<reference evidence="3" key="1">
    <citation type="submission" date="2018-05" db="EMBL/GenBank/DDBJ databases">
        <authorList>
            <person name="Lanie J.A."/>
            <person name="Ng W.-L."/>
            <person name="Kazmierczak K.M."/>
            <person name="Andrzejewski T.M."/>
            <person name="Davidsen T.M."/>
            <person name="Wayne K.J."/>
            <person name="Tettelin H."/>
            <person name="Glass J.I."/>
            <person name="Rusch D."/>
            <person name="Podicherti R."/>
            <person name="Tsui H.-C.T."/>
            <person name="Winkler M.E."/>
        </authorList>
    </citation>
    <scope>NUCLEOTIDE SEQUENCE</scope>
</reference>
<dbReference type="Pfam" id="PF03841">
    <property type="entry name" value="SelA"/>
    <property type="match status" value="1"/>
</dbReference>
<dbReference type="PANTHER" id="PTHR32328:SF0">
    <property type="entry name" value="L-SERYL-TRNA(SEC) SELENIUM TRANSFERASE"/>
    <property type="match status" value="1"/>
</dbReference>
<accession>A0A382ZU40</accession>
<feature type="non-terminal residue" evidence="3">
    <location>
        <position position="1"/>
    </location>
</feature>
<dbReference type="GO" id="GO:0004125">
    <property type="term" value="F:L-seryl-tRNA(Sec) selenium transferase activity"/>
    <property type="evidence" value="ECO:0007669"/>
    <property type="project" value="TreeGrafter"/>
</dbReference>
<sequence>VIIILQLYYLKNDGFLMENNVLRKIPSIQKISESKRFIELCKIFPRHIAINEMRLILDSIRKSNKNNISVDLILNKLDKNLKELISPQPRKIINMSGVILQTNLGRAPLANNAIKAMNEAGSNYTNLEFDLTTNKRGGRLKKFKNIINRLTNAEDAIVVNNNASAVFLGLKALCRNKNVLVSRSESVEI</sequence>
<comment type="cofactor">
    <cofactor evidence="1">
        <name>pyridoxal 5'-phosphate</name>
        <dbReference type="ChEBI" id="CHEBI:597326"/>
    </cofactor>
</comment>
<evidence type="ECO:0000313" key="3">
    <source>
        <dbReference type="EMBL" id="SVD98961.1"/>
    </source>
</evidence>
<gene>
    <name evidence="3" type="ORF">METZ01_LOCUS451815</name>
</gene>
<protein>
    <recommendedName>
        <fullName evidence="4">L-seryl-tRNA(Sec) selenium transferase</fullName>
    </recommendedName>
</protein>
<evidence type="ECO:0000256" key="1">
    <source>
        <dbReference type="ARBA" id="ARBA00001933"/>
    </source>
</evidence>
<dbReference type="InterPro" id="IPR015424">
    <property type="entry name" value="PyrdxlP-dep_Trfase"/>
</dbReference>